<keyword evidence="3" id="KW-1185">Reference proteome</keyword>
<feature type="compositionally biased region" description="Pro residues" evidence="1">
    <location>
        <begin position="105"/>
        <end position="116"/>
    </location>
</feature>
<reference evidence="2 3" key="1">
    <citation type="submission" date="2024-09" db="EMBL/GenBank/DDBJ databases">
        <authorList>
            <person name="Sun Q."/>
            <person name="Mori K."/>
        </authorList>
    </citation>
    <scope>NUCLEOTIDE SEQUENCE [LARGE SCALE GENOMIC DNA]</scope>
    <source>
        <strain evidence="2 3">JCM 15389</strain>
    </source>
</reference>
<keyword evidence="2" id="KW-0969">Cilium</keyword>
<dbReference type="InterPro" id="IPR009384">
    <property type="entry name" value="SwrD-like"/>
</dbReference>
<feature type="compositionally biased region" description="Low complexity" evidence="1">
    <location>
        <begin position="70"/>
        <end position="79"/>
    </location>
</feature>
<dbReference type="Pfam" id="PF06289">
    <property type="entry name" value="FlbD"/>
    <property type="match status" value="1"/>
</dbReference>
<accession>A0ABV6C1L0</accession>
<proteinExistence type="predicted"/>
<feature type="region of interest" description="Disordered" evidence="1">
    <location>
        <begin position="70"/>
        <end position="116"/>
    </location>
</feature>
<evidence type="ECO:0000256" key="1">
    <source>
        <dbReference type="SAM" id="MobiDB-lite"/>
    </source>
</evidence>
<organism evidence="2 3">
    <name type="scientific">Aciditerrimonas ferrireducens</name>
    <dbReference type="NCBI Taxonomy" id="667306"/>
    <lineage>
        <taxon>Bacteria</taxon>
        <taxon>Bacillati</taxon>
        <taxon>Actinomycetota</taxon>
        <taxon>Acidimicrobiia</taxon>
        <taxon>Acidimicrobiales</taxon>
        <taxon>Acidimicrobiaceae</taxon>
        <taxon>Aciditerrimonas</taxon>
    </lineage>
</organism>
<sequence length="116" mass="11815">MISLTRLQGARFALNPDLIERVEATPDTVVTLVTGSRYVVAESLEQVVAAVLQQRAEILARAGHLAATAAGARSAATASESPDGATVPSPAGSGAEPRLRLLAPAEPPVPPKGAAR</sequence>
<comment type="caution">
    <text evidence="2">The sequence shown here is derived from an EMBL/GenBank/DDBJ whole genome shotgun (WGS) entry which is preliminary data.</text>
</comment>
<name>A0ABV6C1L0_9ACTN</name>
<gene>
    <name evidence="2" type="ORF">ACFFRE_01530</name>
</gene>
<evidence type="ECO:0000313" key="3">
    <source>
        <dbReference type="Proteomes" id="UP001589788"/>
    </source>
</evidence>
<dbReference type="Proteomes" id="UP001589788">
    <property type="component" value="Unassembled WGS sequence"/>
</dbReference>
<protein>
    <submittedName>
        <fullName evidence="2">Flagellar FlbD family protein</fullName>
    </submittedName>
</protein>
<evidence type="ECO:0000313" key="2">
    <source>
        <dbReference type="EMBL" id="MFC0080837.1"/>
    </source>
</evidence>
<keyword evidence="2" id="KW-0282">Flagellum</keyword>
<keyword evidence="2" id="KW-0966">Cell projection</keyword>
<dbReference type="PANTHER" id="PTHR39185:SF1">
    <property type="entry name" value="SWARMING MOTILITY PROTEIN SWRD"/>
    <property type="match status" value="1"/>
</dbReference>
<dbReference type="EMBL" id="JBHLYQ010000007">
    <property type="protein sequence ID" value="MFC0080837.1"/>
    <property type="molecule type" value="Genomic_DNA"/>
</dbReference>
<dbReference type="PANTHER" id="PTHR39185">
    <property type="entry name" value="SWARMING MOTILITY PROTEIN SWRD"/>
    <property type="match status" value="1"/>
</dbReference>
<dbReference type="RefSeq" id="WP_377787458.1">
    <property type="nucleotide sequence ID" value="NZ_JBHLYQ010000007.1"/>
</dbReference>